<gene>
    <name evidence="2" type="ORF">TRICI_003001</name>
</gene>
<keyword evidence="1" id="KW-0472">Membrane</keyword>
<dbReference type="AlphaFoldDB" id="A0A642V557"/>
<feature type="transmembrane region" description="Helical" evidence="1">
    <location>
        <begin position="183"/>
        <end position="205"/>
    </location>
</feature>
<dbReference type="Proteomes" id="UP000761534">
    <property type="component" value="Unassembled WGS sequence"/>
</dbReference>
<accession>A0A642V557</accession>
<dbReference type="OrthoDB" id="4078796at2759"/>
<feature type="transmembrane region" description="Helical" evidence="1">
    <location>
        <begin position="229"/>
        <end position="247"/>
    </location>
</feature>
<proteinExistence type="predicted"/>
<feature type="transmembrane region" description="Helical" evidence="1">
    <location>
        <begin position="52"/>
        <end position="69"/>
    </location>
</feature>
<keyword evidence="1" id="KW-1133">Transmembrane helix</keyword>
<sequence length="347" mass="40170">MGILNDVLYYYEVAQQFRGVVVFVLPFVLPWLRKVWNGEGRGPAKPVGRKTWALIGVLLAVSVLQVYYWKKTIEENVFWETGSRMQTSGEVLGSRLKKLRQRDYLGEQEELMISRFATDVGRALYTVYGTDAYMNCEWCEVTDGGVSLLIYSLPSILCPYLINLFGTLVATGGLDRNARQWRLSGVIVSFVAMLLDVYTVFTFPYDANRRAKVPRLIQWLHWDRHNHRTMWLCGFNVALGLVLYLSASGRFYHVDVSVHSQLKDVSKQLDDSVRLLSYTSMSKDAVDRNALYRQHEHDFWSTYWQEQDKLNEEIEDDFRVKDAKESAKQRVNLNASRRLAADFFKAL</sequence>
<reference evidence="2" key="1">
    <citation type="journal article" date="2019" name="G3 (Bethesda)">
        <title>Genome Assemblies of Two Rare Opportunistic Yeast Pathogens: Diutina rugosa (syn. Candida rugosa) and Trichomonascus ciferrii (syn. Candida ciferrii).</title>
        <authorList>
            <person name="Mixao V."/>
            <person name="Saus E."/>
            <person name="Hansen A.P."/>
            <person name="Lass-Florl C."/>
            <person name="Gabaldon T."/>
        </authorList>
    </citation>
    <scope>NUCLEOTIDE SEQUENCE</scope>
    <source>
        <strain evidence="2">CBS 4856</strain>
    </source>
</reference>
<evidence type="ECO:0000313" key="3">
    <source>
        <dbReference type="Proteomes" id="UP000761534"/>
    </source>
</evidence>
<feature type="transmembrane region" description="Helical" evidence="1">
    <location>
        <begin position="15"/>
        <end position="32"/>
    </location>
</feature>
<evidence type="ECO:0000313" key="2">
    <source>
        <dbReference type="EMBL" id="KAA8914104.1"/>
    </source>
</evidence>
<evidence type="ECO:0000256" key="1">
    <source>
        <dbReference type="SAM" id="Phobius"/>
    </source>
</evidence>
<protein>
    <submittedName>
        <fullName evidence="2">Uncharacterized protein</fullName>
    </submittedName>
</protein>
<keyword evidence="1" id="KW-0812">Transmembrane</keyword>
<dbReference type="PANTHER" id="PTHR39470">
    <property type="entry name" value="CHROMOSOME 10, WHOLE GENOME SHOTGUN SEQUENCE"/>
    <property type="match status" value="1"/>
</dbReference>
<name>A0A642V557_9ASCO</name>
<dbReference type="EMBL" id="SWFS01000209">
    <property type="protein sequence ID" value="KAA8914104.1"/>
    <property type="molecule type" value="Genomic_DNA"/>
</dbReference>
<organism evidence="2 3">
    <name type="scientific">Trichomonascus ciferrii</name>
    <dbReference type="NCBI Taxonomy" id="44093"/>
    <lineage>
        <taxon>Eukaryota</taxon>
        <taxon>Fungi</taxon>
        <taxon>Dikarya</taxon>
        <taxon>Ascomycota</taxon>
        <taxon>Saccharomycotina</taxon>
        <taxon>Dipodascomycetes</taxon>
        <taxon>Dipodascales</taxon>
        <taxon>Trichomonascaceae</taxon>
        <taxon>Trichomonascus</taxon>
        <taxon>Trichomonascus ciferrii complex</taxon>
    </lineage>
</organism>
<dbReference type="PANTHER" id="PTHR39470:SF1">
    <property type="entry name" value="CHORISMATE SYNTHASE PROTEIN"/>
    <property type="match status" value="1"/>
</dbReference>
<keyword evidence="3" id="KW-1185">Reference proteome</keyword>
<feature type="transmembrane region" description="Helical" evidence="1">
    <location>
        <begin position="148"/>
        <end position="171"/>
    </location>
</feature>
<dbReference type="VEuPathDB" id="FungiDB:TRICI_003001"/>
<comment type="caution">
    <text evidence="2">The sequence shown here is derived from an EMBL/GenBank/DDBJ whole genome shotgun (WGS) entry which is preliminary data.</text>
</comment>